<dbReference type="Proteomes" id="UP000663305">
    <property type="component" value="Chromosome"/>
</dbReference>
<feature type="transmembrane region" description="Helical" evidence="2">
    <location>
        <begin position="65"/>
        <end position="87"/>
    </location>
</feature>
<gene>
    <name evidence="4" type="ORF">HSBGL_1145</name>
</gene>
<evidence type="ECO:0000256" key="2">
    <source>
        <dbReference type="SAM" id="Phobius"/>
    </source>
</evidence>
<feature type="domain" description="DUF6199" evidence="3">
    <location>
        <begin position="27"/>
        <end position="87"/>
    </location>
</feature>
<dbReference type="AlphaFoldDB" id="A0A897NL21"/>
<evidence type="ECO:0000256" key="1">
    <source>
        <dbReference type="SAM" id="MobiDB-lite"/>
    </source>
</evidence>
<reference evidence="4" key="1">
    <citation type="submission" date="2020-11" db="EMBL/GenBank/DDBJ databases">
        <title>Carbohydrate-dependent, anaerobic sulfur respiration: A novel catabolism in halophilic archaea.</title>
        <authorList>
            <person name="Sorokin D.Y."/>
            <person name="Messina E."/>
            <person name="Smedile F."/>
            <person name="La Cono V."/>
            <person name="Hallsworth J.E."/>
            <person name="Yakimov M.M."/>
        </authorList>
    </citation>
    <scope>NUCLEOTIDE SEQUENCE</scope>
    <source>
        <strain evidence="4">HSR-Bgl</strain>
    </source>
</reference>
<evidence type="ECO:0000313" key="4">
    <source>
        <dbReference type="EMBL" id="QSG11569.1"/>
    </source>
</evidence>
<feature type="region of interest" description="Disordered" evidence="1">
    <location>
        <begin position="89"/>
        <end position="110"/>
    </location>
</feature>
<dbReference type="Pfam" id="PF19701">
    <property type="entry name" value="DUF6199"/>
    <property type="match status" value="1"/>
</dbReference>
<keyword evidence="2" id="KW-1133">Transmembrane helix</keyword>
<proteinExistence type="predicted"/>
<sequence length="110" mass="11891">MQTGRFMMLGLTLLGMFRKARRAGYGLLALSGVLHALAPRLSLRLAARTWLTGFENTEDVEPKDWFATAMRAAGVGMAAAGLAGFLLERPSTEGRTDDEQPAEVGHESPE</sequence>
<dbReference type="EMBL" id="CP064789">
    <property type="protein sequence ID" value="QSG11569.1"/>
    <property type="molecule type" value="Genomic_DNA"/>
</dbReference>
<dbReference type="InterPro" id="IPR045679">
    <property type="entry name" value="DUF6199"/>
</dbReference>
<feature type="compositionally biased region" description="Basic and acidic residues" evidence="1">
    <location>
        <begin position="90"/>
        <end position="110"/>
    </location>
</feature>
<protein>
    <recommendedName>
        <fullName evidence="3">DUF6199 domain-containing protein</fullName>
    </recommendedName>
</protein>
<name>A0A897NL21_9EURY</name>
<keyword evidence="2" id="KW-0472">Membrane</keyword>
<evidence type="ECO:0000313" key="5">
    <source>
        <dbReference type="Proteomes" id="UP000663305"/>
    </source>
</evidence>
<organism evidence="4 5">
    <name type="scientific">Halapricum desulfuricans</name>
    <dbReference type="NCBI Taxonomy" id="2841257"/>
    <lineage>
        <taxon>Archaea</taxon>
        <taxon>Methanobacteriati</taxon>
        <taxon>Methanobacteriota</taxon>
        <taxon>Stenosarchaea group</taxon>
        <taxon>Halobacteria</taxon>
        <taxon>Halobacteriales</taxon>
        <taxon>Haloarculaceae</taxon>
        <taxon>Halapricum</taxon>
    </lineage>
</organism>
<evidence type="ECO:0000259" key="3">
    <source>
        <dbReference type="Pfam" id="PF19701"/>
    </source>
</evidence>
<accession>A0A897NL21</accession>
<keyword evidence="2" id="KW-0812">Transmembrane</keyword>